<dbReference type="PANTHER" id="PTHR31157">
    <property type="entry name" value="SCP DOMAIN-CONTAINING PROTEIN"/>
    <property type="match status" value="1"/>
</dbReference>
<sequence>MWPHSHSRHTQRGVRRRNHLGVLACLLAVLFTGILIGRLTGDEEQEGHIVLSETAPPAAAAGVSPTPSAKLAQPRAGRIARHTTSTATPRATRSTPRPSRPAHDQIPGQDAIGDPTQVLGGDGGAAEPVRLLPGMAARVVSLTNAARASHGCGALRVDARLTRSARTHSLEMARTGRLSHNSPDGASPWDRMDRAGYHWGAAENIGTGYGTPEEAVRGWLDSRDHRRNILDCGLKAIGVGVASGPGGPWWTQDFGTS</sequence>
<dbReference type="InterPro" id="IPR014044">
    <property type="entry name" value="CAP_dom"/>
</dbReference>
<dbReference type="RefSeq" id="WP_143078710.1">
    <property type="nucleotide sequence ID" value="NZ_FOBF01000009.1"/>
</dbReference>
<dbReference type="STRING" id="46177.SAMN05660976_04218"/>
<dbReference type="AlphaFoldDB" id="A0A1H7VM69"/>
<dbReference type="OrthoDB" id="68195at2"/>
<evidence type="ECO:0000313" key="4">
    <source>
        <dbReference type="EMBL" id="SEM10336.1"/>
    </source>
</evidence>
<feature type="region of interest" description="Disordered" evidence="1">
    <location>
        <begin position="58"/>
        <end position="125"/>
    </location>
</feature>
<keyword evidence="2" id="KW-0812">Transmembrane</keyword>
<evidence type="ECO:0000313" key="5">
    <source>
        <dbReference type="Proteomes" id="UP000198953"/>
    </source>
</evidence>
<feature type="domain" description="SCP" evidence="3">
    <location>
        <begin position="141"/>
        <end position="254"/>
    </location>
</feature>
<dbReference type="Pfam" id="PF00188">
    <property type="entry name" value="CAP"/>
    <property type="match status" value="1"/>
</dbReference>
<protein>
    <submittedName>
        <fullName evidence="4">Uncharacterized conserved protein YkwD, contains CAP (CSP/antigen 5/PR1) domain</fullName>
    </submittedName>
</protein>
<dbReference type="Gene3D" id="3.40.33.10">
    <property type="entry name" value="CAP"/>
    <property type="match status" value="1"/>
</dbReference>
<organism evidence="4 5">
    <name type="scientific">Nonomuraea pusilla</name>
    <dbReference type="NCBI Taxonomy" id="46177"/>
    <lineage>
        <taxon>Bacteria</taxon>
        <taxon>Bacillati</taxon>
        <taxon>Actinomycetota</taxon>
        <taxon>Actinomycetes</taxon>
        <taxon>Streptosporangiales</taxon>
        <taxon>Streptosporangiaceae</taxon>
        <taxon>Nonomuraea</taxon>
    </lineage>
</organism>
<dbReference type="CDD" id="cd05379">
    <property type="entry name" value="CAP_bacterial"/>
    <property type="match status" value="1"/>
</dbReference>
<feature type="transmembrane region" description="Helical" evidence="2">
    <location>
        <begin position="20"/>
        <end position="39"/>
    </location>
</feature>
<reference evidence="4 5" key="1">
    <citation type="submission" date="2016-10" db="EMBL/GenBank/DDBJ databases">
        <authorList>
            <person name="de Groot N.N."/>
        </authorList>
    </citation>
    <scope>NUCLEOTIDE SEQUENCE [LARGE SCALE GENOMIC DNA]</scope>
    <source>
        <strain evidence="4 5">DSM 43357</strain>
    </source>
</reference>
<dbReference type="InterPro" id="IPR035940">
    <property type="entry name" value="CAP_sf"/>
</dbReference>
<evidence type="ECO:0000256" key="2">
    <source>
        <dbReference type="SAM" id="Phobius"/>
    </source>
</evidence>
<dbReference type="EMBL" id="FOBF01000009">
    <property type="protein sequence ID" value="SEM10336.1"/>
    <property type="molecule type" value="Genomic_DNA"/>
</dbReference>
<proteinExistence type="predicted"/>
<keyword evidence="2" id="KW-0472">Membrane</keyword>
<accession>A0A1H7VM69</accession>
<dbReference type="SUPFAM" id="SSF55797">
    <property type="entry name" value="PR-1-like"/>
    <property type="match status" value="1"/>
</dbReference>
<dbReference type="PANTHER" id="PTHR31157:SF1">
    <property type="entry name" value="SCP DOMAIN-CONTAINING PROTEIN"/>
    <property type="match status" value="1"/>
</dbReference>
<dbReference type="Proteomes" id="UP000198953">
    <property type="component" value="Unassembled WGS sequence"/>
</dbReference>
<keyword evidence="2" id="KW-1133">Transmembrane helix</keyword>
<evidence type="ECO:0000256" key="1">
    <source>
        <dbReference type="SAM" id="MobiDB-lite"/>
    </source>
</evidence>
<gene>
    <name evidence="4" type="ORF">SAMN05660976_04218</name>
</gene>
<keyword evidence="5" id="KW-1185">Reference proteome</keyword>
<evidence type="ECO:0000259" key="3">
    <source>
        <dbReference type="Pfam" id="PF00188"/>
    </source>
</evidence>
<name>A0A1H7VM69_9ACTN</name>
<feature type="compositionally biased region" description="Low complexity" evidence="1">
    <location>
        <begin position="83"/>
        <end position="97"/>
    </location>
</feature>